<dbReference type="Proteomes" id="UP000320762">
    <property type="component" value="Unassembled WGS sequence"/>
</dbReference>
<dbReference type="SUPFAM" id="SSF48264">
    <property type="entry name" value="Cytochrome P450"/>
    <property type="match status" value="1"/>
</dbReference>
<keyword evidence="6 10" id="KW-0560">Oxidoreductase</keyword>
<dbReference type="Pfam" id="PF00067">
    <property type="entry name" value="p450"/>
    <property type="match status" value="1"/>
</dbReference>
<dbReference type="PRINTS" id="PR00385">
    <property type="entry name" value="P450"/>
</dbReference>
<dbReference type="InterPro" id="IPR017972">
    <property type="entry name" value="Cyt_P450_CS"/>
</dbReference>
<dbReference type="GO" id="GO:0020037">
    <property type="term" value="F:heme binding"/>
    <property type="evidence" value="ECO:0007669"/>
    <property type="project" value="InterPro"/>
</dbReference>
<evidence type="ECO:0000313" key="12">
    <source>
        <dbReference type="Proteomes" id="UP000320762"/>
    </source>
</evidence>
<evidence type="ECO:0000256" key="4">
    <source>
        <dbReference type="ARBA" id="ARBA00022617"/>
    </source>
</evidence>
<evidence type="ECO:0000256" key="6">
    <source>
        <dbReference type="ARBA" id="ARBA00023002"/>
    </source>
</evidence>
<organism evidence="11 12">
    <name type="scientific">Schizophyllum amplum</name>
    <dbReference type="NCBI Taxonomy" id="97359"/>
    <lineage>
        <taxon>Eukaryota</taxon>
        <taxon>Fungi</taxon>
        <taxon>Dikarya</taxon>
        <taxon>Basidiomycota</taxon>
        <taxon>Agaricomycotina</taxon>
        <taxon>Agaricomycetes</taxon>
        <taxon>Agaricomycetidae</taxon>
        <taxon>Agaricales</taxon>
        <taxon>Schizophyllaceae</taxon>
        <taxon>Schizophyllum</taxon>
    </lineage>
</organism>
<reference evidence="11 12" key="1">
    <citation type="journal article" date="2019" name="New Phytol.">
        <title>Comparative genomics reveals unique wood-decay strategies and fruiting body development in the Schizophyllaceae.</title>
        <authorList>
            <person name="Almasi E."/>
            <person name="Sahu N."/>
            <person name="Krizsan K."/>
            <person name="Balint B."/>
            <person name="Kovacs G.M."/>
            <person name="Kiss B."/>
            <person name="Cseklye J."/>
            <person name="Drula E."/>
            <person name="Henrissat B."/>
            <person name="Nagy I."/>
            <person name="Chovatia M."/>
            <person name="Adam C."/>
            <person name="LaButti K."/>
            <person name="Lipzen A."/>
            <person name="Riley R."/>
            <person name="Grigoriev I.V."/>
            <person name="Nagy L.G."/>
        </authorList>
    </citation>
    <scope>NUCLEOTIDE SEQUENCE [LARGE SCALE GENOMIC DNA]</scope>
    <source>
        <strain evidence="11 12">NL-1724</strain>
    </source>
</reference>
<keyword evidence="5 9" id="KW-0479">Metal-binding</keyword>
<evidence type="ECO:0000313" key="11">
    <source>
        <dbReference type="EMBL" id="TRM59840.1"/>
    </source>
</evidence>
<protein>
    <submittedName>
        <fullName evidence="11">Cytochrome P450</fullName>
    </submittedName>
</protein>
<evidence type="ECO:0000256" key="3">
    <source>
        <dbReference type="ARBA" id="ARBA00010617"/>
    </source>
</evidence>
<dbReference type="GO" id="GO:0004497">
    <property type="term" value="F:monooxygenase activity"/>
    <property type="evidence" value="ECO:0007669"/>
    <property type="project" value="UniProtKB-KW"/>
</dbReference>
<dbReference type="InterPro" id="IPR002401">
    <property type="entry name" value="Cyt_P450_E_grp-I"/>
</dbReference>
<feature type="binding site" description="axial binding residue" evidence="9">
    <location>
        <position position="414"/>
    </location>
    <ligand>
        <name>heme</name>
        <dbReference type="ChEBI" id="CHEBI:30413"/>
    </ligand>
    <ligandPart>
        <name>Fe</name>
        <dbReference type="ChEBI" id="CHEBI:18248"/>
    </ligandPart>
</feature>
<accession>A0A550C4Y9</accession>
<evidence type="ECO:0000256" key="9">
    <source>
        <dbReference type="PIRSR" id="PIRSR602401-1"/>
    </source>
</evidence>
<name>A0A550C4Y9_9AGAR</name>
<evidence type="ECO:0000256" key="5">
    <source>
        <dbReference type="ARBA" id="ARBA00022723"/>
    </source>
</evidence>
<comment type="pathway">
    <text evidence="2">Secondary metabolite biosynthesis.</text>
</comment>
<evidence type="ECO:0000256" key="10">
    <source>
        <dbReference type="RuleBase" id="RU000461"/>
    </source>
</evidence>
<comment type="similarity">
    <text evidence="3 10">Belongs to the cytochrome P450 family.</text>
</comment>
<dbReference type="STRING" id="97359.A0A550C4Y9"/>
<dbReference type="InterPro" id="IPR036396">
    <property type="entry name" value="Cyt_P450_sf"/>
</dbReference>
<evidence type="ECO:0000256" key="8">
    <source>
        <dbReference type="ARBA" id="ARBA00023033"/>
    </source>
</evidence>
<sequence>MSSFMTLGSTLPLLHVIGESTRRKRSSAPLPPGPPKRPLVGNLMLMGQDKGWEVFEKWSKELASDVISLTGLGQTVIILNSYSSAKSILERNNVSDRPQLLSMSELVGWKQSLIFHPFDDGWKLQRRYIHRGIGTRSALKQYDQLKEVVAAKFAKAIMEREDALDEHCHVFAGDLMLRISYGYDSKGYDPMIKMAEEVTDGASEFGAPGKWMVDVLPFLRYVPDWVPFTGWKRAVREHHSNLQKLVNTPYDWMRGEMDEGRAAPSFASKLLSEKDMTPEAASTVWATYAFLKMMCFHPEIQSRAQNEIDRVVGNDRLPLVSDMDTLPYVWACVLEALRWHIVLPLAVPHMSMEDNVCEGFMIPKGSVVLPNLWAISRDENEYPDAHTFNPERYLGDKPQRSPQDWVFGFGRRVCPGRLMAEESVFIVCATALATLHISRKMIDGVAVPIDLTQSAGLASHPTHFEYNLKPRSEQAKSLVFNAVMAS</sequence>
<comment type="cofactor">
    <cofactor evidence="1 9">
        <name>heme</name>
        <dbReference type="ChEBI" id="CHEBI:30413"/>
    </cofactor>
</comment>
<evidence type="ECO:0000256" key="2">
    <source>
        <dbReference type="ARBA" id="ARBA00005179"/>
    </source>
</evidence>
<dbReference type="OrthoDB" id="2789670at2759"/>
<dbReference type="PROSITE" id="PS00086">
    <property type="entry name" value="CYTOCHROME_P450"/>
    <property type="match status" value="1"/>
</dbReference>
<proteinExistence type="inferred from homology"/>
<keyword evidence="7 9" id="KW-0408">Iron</keyword>
<keyword evidence="8 10" id="KW-0503">Monooxygenase</keyword>
<dbReference type="AlphaFoldDB" id="A0A550C4Y9"/>
<dbReference type="PANTHER" id="PTHR46300">
    <property type="entry name" value="P450, PUTATIVE (EUROFUNG)-RELATED-RELATED"/>
    <property type="match status" value="1"/>
</dbReference>
<dbReference type="GO" id="GO:0016705">
    <property type="term" value="F:oxidoreductase activity, acting on paired donors, with incorporation or reduction of molecular oxygen"/>
    <property type="evidence" value="ECO:0007669"/>
    <property type="project" value="InterPro"/>
</dbReference>
<dbReference type="CDD" id="cd11065">
    <property type="entry name" value="CYP64-like"/>
    <property type="match status" value="1"/>
</dbReference>
<dbReference type="GO" id="GO:0005506">
    <property type="term" value="F:iron ion binding"/>
    <property type="evidence" value="ECO:0007669"/>
    <property type="project" value="InterPro"/>
</dbReference>
<dbReference type="PRINTS" id="PR00463">
    <property type="entry name" value="EP450I"/>
</dbReference>
<evidence type="ECO:0000256" key="7">
    <source>
        <dbReference type="ARBA" id="ARBA00023004"/>
    </source>
</evidence>
<dbReference type="Gene3D" id="1.10.630.10">
    <property type="entry name" value="Cytochrome P450"/>
    <property type="match status" value="1"/>
</dbReference>
<dbReference type="EMBL" id="VDMD01000025">
    <property type="protein sequence ID" value="TRM59840.1"/>
    <property type="molecule type" value="Genomic_DNA"/>
</dbReference>
<gene>
    <name evidence="11" type="ORF">BD626DRAFT_506584</name>
</gene>
<keyword evidence="12" id="KW-1185">Reference proteome</keyword>
<keyword evidence="4 9" id="KW-0349">Heme</keyword>
<dbReference type="InterPro" id="IPR001128">
    <property type="entry name" value="Cyt_P450"/>
</dbReference>
<dbReference type="PANTHER" id="PTHR46300:SF7">
    <property type="entry name" value="P450, PUTATIVE (EUROFUNG)-RELATED"/>
    <property type="match status" value="1"/>
</dbReference>
<dbReference type="InterPro" id="IPR050364">
    <property type="entry name" value="Cytochrome_P450_fung"/>
</dbReference>
<comment type="caution">
    <text evidence="11">The sequence shown here is derived from an EMBL/GenBank/DDBJ whole genome shotgun (WGS) entry which is preliminary data.</text>
</comment>
<evidence type="ECO:0000256" key="1">
    <source>
        <dbReference type="ARBA" id="ARBA00001971"/>
    </source>
</evidence>